<accession>A0ACC1N3P8</accession>
<dbReference type="Proteomes" id="UP001143910">
    <property type="component" value="Unassembled WGS sequence"/>
</dbReference>
<evidence type="ECO:0000313" key="2">
    <source>
        <dbReference type="Proteomes" id="UP001143910"/>
    </source>
</evidence>
<evidence type="ECO:0000313" key="1">
    <source>
        <dbReference type="EMBL" id="KAJ2973694.1"/>
    </source>
</evidence>
<comment type="caution">
    <text evidence="1">The sequence shown here is derived from an EMBL/GenBank/DDBJ whole genome shotgun (WGS) entry which is preliminary data.</text>
</comment>
<proteinExistence type="predicted"/>
<keyword evidence="2" id="KW-1185">Reference proteome</keyword>
<dbReference type="EMBL" id="JANJQO010000933">
    <property type="protein sequence ID" value="KAJ2973694.1"/>
    <property type="molecule type" value="Genomic_DNA"/>
</dbReference>
<protein>
    <submittedName>
        <fullName evidence="1">Uncharacterized protein</fullName>
    </submittedName>
</protein>
<organism evidence="1 2">
    <name type="scientific">Zarea fungicola</name>
    <dbReference type="NCBI Taxonomy" id="93591"/>
    <lineage>
        <taxon>Eukaryota</taxon>
        <taxon>Fungi</taxon>
        <taxon>Dikarya</taxon>
        <taxon>Ascomycota</taxon>
        <taxon>Pezizomycotina</taxon>
        <taxon>Sordariomycetes</taxon>
        <taxon>Hypocreomycetidae</taxon>
        <taxon>Hypocreales</taxon>
        <taxon>Cordycipitaceae</taxon>
        <taxon>Zarea</taxon>
    </lineage>
</organism>
<sequence length="304" mass="33914">MTSQIAQIFDDTVARAALQKLDYNDVTHATDLLTCLDEFLKDYVTGDEVNGTEPYNKDEDAEALADISTAWLDDAEQGKQFWPHSGLSNNPRQLCYDDGDHLLITDLVQDLICALNSARQSIAGGAQCIHNPTPFEPKIAWKRYSAVAQATLIIARKNADFWVRRGLSNEDLCRVLSPLLDSTGRAIDTSLDSLSIEFQRQLRNDKVADLPQFFFPLQHHASRSKQVEIATSSLNYLETIDIVSEIGHSEEERLHAAAEACGNLCFRNGYELPKGLDDATMFDLLAKFVIMELGRGTVIANRYS</sequence>
<name>A0ACC1N3P8_9HYPO</name>
<reference evidence="1" key="1">
    <citation type="submission" date="2022-08" db="EMBL/GenBank/DDBJ databases">
        <title>Genome Sequence of Lecanicillium fungicola.</title>
        <authorList>
            <person name="Buettner E."/>
        </authorList>
    </citation>
    <scope>NUCLEOTIDE SEQUENCE</scope>
    <source>
        <strain evidence="1">Babe33</strain>
    </source>
</reference>
<gene>
    <name evidence="1" type="ORF">NQ176_g6460</name>
</gene>